<keyword evidence="3" id="KW-1185">Reference proteome</keyword>
<sequence>MFILIALVLVGSVHLVICDVDTHVYEYYCEPPAGAILPPSNDTTILPYPILKPIEKCCPACAECEHLAGHCKLRWITHLYPEWCDFKTPYPCRDYSCTCCVIVKLHLIV</sequence>
<feature type="signal peptide" evidence="1">
    <location>
        <begin position="1"/>
        <end position="18"/>
    </location>
</feature>
<evidence type="ECO:0000256" key="1">
    <source>
        <dbReference type="SAM" id="SignalP"/>
    </source>
</evidence>
<dbReference type="AlphaFoldDB" id="A0AAV2RXE4"/>
<dbReference type="EMBL" id="CAXKWB010034871">
    <property type="protein sequence ID" value="CAL4145482.1"/>
    <property type="molecule type" value="Genomic_DNA"/>
</dbReference>
<evidence type="ECO:0000313" key="2">
    <source>
        <dbReference type="EMBL" id="CAL4145482.1"/>
    </source>
</evidence>
<comment type="caution">
    <text evidence="2">The sequence shown here is derived from an EMBL/GenBank/DDBJ whole genome shotgun (WGS) entry which is preliminary data.</text>
</comment>
<evidence type="ECO:0000313" key="3">
    <source>
        <dbReference type="Proteomes" id="UP001497623"/>
    </source>
</evidence>
<keyword evidence="1" id="KW-0732">Signal</keyword>
<proteinExistence type="predicted"/>
<accession>A0AAV2RXE4</accession>
<dbReference type="Proteomes" id="UP001497623">
    <property type="component" value="Unassembled WGS sequence"/>
</dbReference>
<organism evidence="2 3">
    <name type="scientific">Meganyctiphanes norvegica</name>
    <name type="common">Northern krill</name>
    <name type="synonym">Thysanopoda norvegica</name>
    <dbReference type="NCBI Taxonomy" id="48144"/>
    <lineage>
        <taxon>Eukaryota</taxon>
        <taxon>Metazoa</taxon>
        <taxon>Ecdysozoa</taxon>
        <taxon>Arthropoda</taxon>
        <taxon>Crustacea</taxon>
        <taxon>Multicrustacea</taxon>
        <taxon>Malacostraca</taxon>
        <taxon>Eumalacostraca</taxon>
        <taxon>Eucarida</taxon>
        <taxon>Euphausiacea</taxon>
        <taxon>Euphausiidae</taxon>
        <taxon>Meganyctiphanes</taxon>
    </lineage>
</organism>
<gene>
    <name evidence="2" type="ORF">MNOR_LOCUS29716</name>
</gene>
<name>A0AAV2RXE4_MEGNR</name>
<protein>
    <submittedName>
        <fullName evidence="2">Uncharacterized protein</fullName>
    </submittedName>
</protein>
<reference evidence="2 3" key="1">
    <citation type="submission" date="2024-05" db="EMBL/GenBank/DDBJ databases">
        <authorList>
            <person name="Wallberg A."/>
        </authorList>
    </citation>
    <scope>NUCLEOTIDE SEQUENCE [LARGE SCALE GENOMIC DNA]</scope>
</reference>
<feature type="chain" id="PRO_5043550852" evidence="1">
    <location>
        <begin position="19"/>
        <end position="109"/>
    </location>
</feature>